<dbReference type="PANTHER" id="PTHR45784">
    <property type="entry name" value="C-TYPE LECTIN DOMAIN FAMILY 20 MEMBER A-RELATED"/>
    <property type="match status" value="1"/>
</dbReference>
<organism evidence="3 4">
    <name type="scientific">Kryptolebias marmoratus</name>
    <name type="common">Mangrove killifish</name>
    <name type="synonym">Rivulus marmoratus</name>
    <dbReference type="NCBI Taxonomy" id="37003"/>
    <lineage>
        <taxon>Eukaryota</taxon>
        <taxon>Metazoa</taxon>
        <taxon>Chordata</taxon>
        <taxon>Craniata</taxon>
        <taxon>Vertebrata</taxon>
        <taxon>Euteleostomi</taxon>
        <taxon>Actinopterygii</taxon>
        <taxon>Neopterygii</taxon>
        <taxon>Teleostei</taxon>
        <taxon>Neoteleostei</taxon>
        <taxon>Acanthomorphata</taxon>
        <taxon>Ovalentaria</taxon>
        <taxon>Atherinomorphae</taxon>
        <taxon>Cyprinodontiformes</taxon>
        <taxon>Rivulidae</taxon>
        <taxon>Kryptolebias</taxon>
    </lineage>
</organism>
<accession>A0A3Q3AKN6</accession>
<reference evidence="3" key="1">
    <citation type="submission" date="2025-08" db="UniProtKB">
        <authorList>
            <consortium name="Ensembl"/>
        </authorList>
    </citation>
    <scope>IDENTIFICATION</scope>
</reference>
<dbReference type="SUPFAM" id="SSF56436">
    <property type="entry name" value="C-type lectin-like"/>
    <property type="match status" value="1"/>
</dbReference>
<sequence>MLHFFQTNLRQLIHQKNVQISLNWPFLTVQIYVFALQLFRWIYRKFLISNTFSKIWSFFSGTNVTFVFIDQLMTWLDAQMYCREHHTDLASIRSLAENEKIRTLKPAGLYVWFGLYKDAWKWSDGPLFIYQHWKYAPSGRLKKCAAADFGSSGFWTDWQCDQKKAFICHHGPPED</sequence>
<keyword evidence="1" id="KW-0812">Transmembrane</keyword>
<proteinExistence type="predicted"/>
<dbReference type="Ensembl" id="ENSKMAT00000017556.1">
    <property type="protein sequence ID" value="ENSKMAP00000017318.1"/>
    <property type="gene ID" value="ENSKMAG00000012915.1"/>
</dbReference>
<dbReference type="Pfam" id="PF00059">
    <property type="entry name" value="Lectin_C"/>
    <property type="match status" value="1"/>
</dbReference>
<name>A0A3Q3AKN6_KRYMA</name>
<evidence type="ECO:0000313" key="4">
    <source>
        <dbReference type="Proteomes" id="UP000264800"/>
    </source>
</evidence>
<dbReference type="SMART" id="SM00034">
    <property type="entry name" value="CLECT"/>
    <property type="match status" value="1"/>
</dbReference>
<evidence type="ECO:0000256" key="1">
    <source>
        <dbReference type="SAM" id="Phobius"/>
    </source>
</evidence>
<dbReference type="GeneTree" id="ENSGT01110000267403"/>
<keyword evidence="1" id="KW-1133">Transmembrane helix</keyword>
<dbReference type="OMA" id="MNMTENQ"/>
<keyword evidence="4" id="KW-1185">Reference proteome</keyword>
<dbReference type="InterPro" id="IPR001304">
    <property type="entry name" value="C-type_lectin-like"/>
</dbReference>
<dbReference type="Gene3D" id="3.10.100.10">
    <property type="entry name" value="Mannose-Binding Protein A, subunit A"/>
    <property type="match status" value="1"/>
</dbReference>
<dbReference type="Proteomes" id="UP000264800">
    <property type="component" value="Unplaced"/>
</dbReference>
<reference evidence="3" key="2">
    <citation type="submission" date="2025-09" db="UniProtKB">
        <authorList>
            <consortium name="Ensembl"/>
        </authorList>
    </citation>
    <scope>IDENTIFICATION</scope>
</reference>
<feature type="transmembrane region" description="Helical" evidence="1">
    <location>
        <begin position="21"/>
        <end position="43"/>
    </location>
</feature>
<evidence type="ECO:0000313" key="3">
    <source>
        <dbReference type="Ensembl" id="ENSKMAP00000017318.1"/>
    </source>
</evidence>
<evidence type="ECO:0000259" key="2">
    <source>
        <dbReference type="PROSITE" id="PS50041"/>
    </source>
</evidence>
<dbReference type="InterPro" id="IPR016187">
    <property type="entry name" value="CTDL_fold"/>
</dbReference>
<keyword evidence="1" id="KW-0472">Membrane</keyword>
<dbReference type="PROSITE" id="PS50041">
    <property type="entry name" value="C_TYPE_LECTIN_2"/>
    <property type="match status" value="1"/>
</dbReference>
<feature type="domain" description="C-type lectin" evidence="2">
    <location>
        <begin position="66"/>
        <end position="169"/>
    </location>
</feature>
<dbReference type="InterPro" id="IPR016186">
    <property type="entry name" value="C-type_lectin-like/link_sf"/>
</dbReference>
<dbReference type="PANTHER" id="PTHR45784:SF3">
    <property type="entry name" value="C-TYPE LECTIN DOMAIN FAMILY 4 MEMBER K-LIKE-RELATED"/>
    <property type="match status" value="1"/>
</dbReference>
<protein>
    <recommendedName>
        <fullName evidence="2">C-type lectin domain-containing protein</fullName>
    </recommendedName>
</protein>
<dbReference type="AlphaFoldDB" id="A0A3Q3AKN6"/>